<dbReference type="Proteomes" id="UP001183202">
    <property type="component" value="Unassembled WGS sequence"/>
</dbReference>
<proteinExistence type="predicted"/>
<keyword evidence="3" id="KW-1185">Reference proteome</keyword>
<protein>
    <submittedName>
        <fullName evidence="2">DUF1918 domain-containing protein</fullName>
    </submittedName>
</protein>
<organism evidence="2 3">
    <name type="scientific">Pseudonocardia charpentierae</name>
    <dbReference type="NCBI Taxonomy" id="3075545"/>
    <lineage>
        <taxon>Bacteria</taxon>
        <taxon>Bacillati</taxon>
        <taxon>Actinomycetota</taxon>
        <taxon>Actinomycetes</taxon>
        <taxon>Pseudonocardiales</taxon>
        <taxon>Pseudonocardiaceae</taxon>
        <taxon>Pseudonocardia</taxon>
    </lineage>
</organism>
<dbReference type="EMBL" id="JAVREJ010000024">
    <property type="protein sequence ID" value="MDT0352967.1"/>
    <property type="molecule type" value="Genomic_DNA"/>
</dbReference>
<dbReference type="InterPro" id="IPR015035">
    <property type="entry name" value="DUF1918"/>
</dbReference>
<evidence type="ECO:0000259" key="1">
    <source>
        <dbReference type="Pfam" id="PF08940"/>
    </source>
</evidence>
<dbReference type="SUPFAM" id="SSF50118">
    <property type="entry name" value="Cell growth inhibitor/plasmid maintenance toxic component"/>
    <property type="match status" value="1"/>
</dbReference>
<gene>
    <name evidence="2" type="ORF">RM445_25965</name>
</gene>
<comment type="caution">
    <text evidence="2">The sequence shown here is derived from an EMBL/GenBank/DDBJ whole genome shotgun (WGS) entry which is preliminary data.</text>
</comment>
<accession>A0ABU2NG84</accession>
<name>A0ABU2NG84_9PSEU</name>
<feature type="domain" description="DUF1918" evidence="1">
    <location>
        <begin position="1"/>
        <end position="57"/>
    </location>
</feature>
<sequence>MHAKQGDQIVIDTTTLDALRRRGEVIEVMGQGEREHYRVHWQDGHESVYFPGPDARVVSAD</sequence>
<evidence type="ECO:0000313" key="3">
    <source>
        <dbReference type="Proteomes" id="UP001183202"/>
    </source>
</evidence>
<dbReference type="Pfam" id="PF08940">
    <property type="entry name" value="DUF1918"/>
    <property type="match status" value="1"/>
</dbReference>
<dbReference type="Gene3D" id="2.30.30.440">
    <property type="entry name" value="Domain of unknown function DUF1918"/>
    <property type="match status" value="1"/>
</dbReference>
<dbReference type="RefSeq" id="WP_311559478.1">
    <property type="nucleotide sequence ID" value="NZ_JAVREJ010000024.1"/>
</dbReference>
<reference evidence="3" key="1">
    <citation type="submission" date="2023-07" db="EMBL/GenBank/DDBJ databases">
        <title>30 novel species of actinomycetes from the DSMZ collection.</title>
        <authorList>
            <person name="Nouioui I."/>
        </authorList>
    </citation>
    <scope>NUCLEOTIDE SEQUENCE [LARGE SCALE GENOMIC DNA]</scope>
    <source>
        <strain evidence="3">DSM 45834</strain>
    </source>
</reference>
<evidence type="ECO:0000313" key="2">
    <source>
        <dbReference type="EMBL" id="MDT0352967.1"/>
    </source>
</evidence>